<dbReference type="EMBL" id="JXTB01000020">
    <property type="protein sequence ID" value="PON76050.1"/>
    <property type="molecule type" value="Genomic_DNA"/>
</dbReference>
<dbReference type="AlphaFoldDB" id="A0A2P5DRY5"/>
<keyword evidence="2" id="KW-1185">Reference proteome</keyword>
<reference evidence="2" key="1">
    <citation type="submission" date="2016-06" db="EMBL/GenBank/DDBJ databases">
        <title>Parallel loss of symbiosis genes in relatives of nitrogen-fixing non-legume Parasponia.</title>
        <authorList>
            <person name="Van Velzen R."/>
            <person name="Holmer R."/>
            <person name="Bu F."/>
            <person name="Rutten L."/>
            <person name="Van Zeijl A."/>
            <person name="Liu W."/>
            <person name="Santuari L."/>
            <person name="Cao Q."/>
            <person name="Sharma T."/>
            <person name="Shen D."/>
            <person name="Roswanjaya Y."/>
            <person name="Wardhani T."/>
            <person name="Kalhor M.S."/>
            <person name="Jansen J."/>
            <person name="Van den Hoogen J."/>
            <person name="Gungor B."/>
            <person name="Hartog M."/>
            <person name="Hontelez J."/>
            <person name="Verver J."/>
            <person name="Yang W.-C."/>
            <person name="Schijlen E."/>
            <person name="Repin R."/>
            <person name="Schilthuizen M."/>
            <person name="Schranz E."/>
            <person name="Heidstra R."/>
            <person name="Miyata K."/>
            <person name="Fedorova E."/>
            <person name="Kohlen W."/>
            <person name="Bisseling T."/>
            <person name="Smit S."/>
            <person name="Geurts R."/>
        </authorList>
    </citation>
    <scope>NUCLEOTIDE SEQUENCE [LARGE SCALE GENOMIC DNA]</scope>
    <source>
        <strain evidence="2">cv. WU1-14</strain>
    </source>
</reference>
<dbReference type="Proteomes" id="UP000237105">
    <property type="component" value="Unassembled WGS sequence"/>
</dbReference>
<protein>
    <submittedName>
        <fullName evidence="1">Uncharacterized protein</fullName>
    </submittedName>
</protein>
<evidence type="ECO:0000313" key="2">
    <source>
        <dbReference type="Proteomes" id="UP000237105"/>
    </source>
</evidence>
<name>A0A2P5DRY5_PARAD</name>
<gene>
    <name evidence="1" type="ORF">PanWU01x14_037660</name>
</gene>
<accession>A0A2P5DRY5</accession>
<evidence type="ECO:0000313" key="1">
    <source>
        <dbReference type="EMBL" id="PON76050.1"/>
    </source>
</evidence>
<sequence length="75" mass="8397">LPLSSSSSPSFSLLMFPLAHNCRHWHKKNLGSKKLPRRSLRWRSCRTAASPDDVLEEKSPPAPILTISGRDLGFL</sequence>
<feature type="non-terminal residue" evidence="1">
    <location>
        <position position="1"/>
    </location>
</feature>
<proteinExistence type="predicted"/>
<comment type="caution">
    <text evidence="1">The sequence shown here is derived from an EMBL/GenBank/DDBJ whole genome shotgun (WGS) entry which is preliminary data.</text>
</comment>
<organism evidence="1 2">
    <name type="scientific">Parasponia andersonii</name>
    <name type="common">Sponia andersonii</name>
    <dbReference type="NCBI Taxonomy" id="3476"/>
    <lineage>
        <taxon>Eukaryota</taxon>
        <taxon>Viridiplantae</taxon>
        <taxon>Streptophyta</taxon>
        <taxon>Embryophyta</taxon>
        <taxon>Tracheophyta</taxon>
        <taxon>Spermatophyta</taxon>
        <taxon>Magnoliopsida</taxon>
        <taxon>eudicotyledons</taxon>
        <taxon>Gunneridae</taxon>
        <taxon>Pentapetalae</taxon>
        <taxon>rosids</taxon>
        <taxon>fabids</taxon>
        <taxon>Rosales</taxon>
        <taxon>Cannabaceae</taxon>
        <taxon>Parasponia</taxon>
    </lineage>
</organism>